<keyword evidence="1" id="KW-0812">Transmembrane</keyword>
<name>X0ZJ81_9ZZZZ</name>
<accession>X0ZJ81</accession>
<proteinExistence type="predicted"/>
<dbReference type="AlphaFoldDB" id="X0ZJ81"/>
<sequence>MIPALEALVMFNPAIYPTIKRNMPKNDTSAMNGRCSFLIQIEPPDSFTVKNSSNELTGILNPLKTKILKVSGVPPRAFFATTALSPHKKQVVTIAMSASPNLLFCFMVFSFIIKNY</sequence>
<evidence type="ECO:0000313" key="2">
    <source>
        <dbReference type="EMBL" id="GAG48371.1"/>
    </source>
</evidence>
<organism evidence="2">
    <name type="scientific">marine sediment metagenome</name>
    <dbReference type="NCBI Taxonomy" id="412755"/>
    <lineage>
        <taxon>unclassified sequences</taxon>
        <taxon>metagenomes</taxon>
        <taxon>ecological metagenomes</taxon>
    </lineage>
</organism>
<comment type="caution">
    <text evidence="2">The sequence shown here is derived from an EMBL/GenBank/DDBJ whole genome shotgun (WGS) entry which is preliminary data.</text>
</comment>
<keyword evidence="1" id="KW-1133">Transmembrane helix</keyword>
<keyword evidence="1" id="KW-0472">Membrane</keyword>
<reference evidence="2" key="1">
    <citation type="journal article" date="2014" name="Front. Microbiol.">
        <title>High frequency of phylogenetically diverse reductive dehalogenase-homologous genes in deep subseafloor sedimentary metagenomes.</title>
        <authorList>
            <person name="Kawai M."/>
            <person name="Futagami T."/>
            <person name="Toyoda A."/>
            <person name="Takaki Y."/>
            <person name="Nishi S."/>
            <person name="Hori S."/>
            <person name="Arai W."/>
            <person name="Tsubouchi T."/>
            <person name="Morono Y."/>
            <person name="Uchiyama I."/>
            <person name="Ito T."/>
            <person name="Fujiyama A."/>
            <person name="Inagaki F."/>
            <person name="Takami H."/>
        </authorList>
    </citation>
    <scope>NUCLEOTIDE SEQUENCE</scope>
    <source>
        <strain evidence="2">Expedition CK06-06</strain>
    </source>
</reference>
<dbReference type="EMBL" id="BARS01051749">
    <property type="protein sequence ID" value="GAG48371.1"/>
    <property type="molecule type" value="Genomic_DNA"/>
</dbReference>
<feature type="transmembrane region" description="Helical" evidence="1">
    <location>
        <begin position="91"/>
        <end position="113"/>
    </location>
</feature>
<gene>
    <name evidence="2" type="ORF">S01H1_77023</name>
</gene>
<evidence type="ECO:0000256" key="1">
    <source>
        <dbReference type="SAM" id="Phobius"/>
    </source>
</evidence>
<protein>
    <submittedName>
        <fullName evidence="2">Uncharacterized protein</fullName>
    </submittedName>
</protein>